<evidence type="ECO:0000313" key="4">
    <source>
        <dbReference type="Proteomes" id="UP001165160"/>
    </source>
</evidence>
<feature type="compositionally biased region" description="Gly residues" evidence="2">
    <location>
        <begin position="181"/>
        <end position="194"/>
    </location>
</feature>
<dbReference type="Proteomes" id="UP001165160">
    <property type="component" value="Unassembled WGS sequence"/>
</dbReference>
<dbReference type="EMBL" id="BRXX01000581">
    <property type="protein sequence ID" value="GMH48201.1"/>
    <property type="molecule type" value="Genomic_DNA"/>
</dbReference>
<keyword evidence="1" id="KW-0175">Coiled coil</keyword>
<name>A0A9W6Z9S5_9STRA</name>
<feature type="coiled-coil region" evidence="1">
    <location>
        <begin position="244"/>
        <end position="271"/>
    </location>
</feature>
<gene>
    <name evidence="3" type="ORF">TrVE_jg11655</name>
</gene>
<organism evidence="3 4">
    <name type="scientific">Triparma verrucosa</name>
    <dbReference type="NCBI Taxonomy" id="1606542"/>
    <lineage>
        <taxon>Eukaryota</taxon>
        <taxon>Sar</taxon>
        <taxon>Stramenopiles</taxon>
        <taxon>Ochrophyta</taxon>
        <taxon>Bolidophyceae</taxon>
        <taxon>Parmales</taxon>
        <taxon>Triparmaceae</taxon>
        <taxon>Triparma</taxon>
    </lineage>
</organism>
<protein>
    <submittedName>
        <fullName evidence="3">Uncharacterized protein</fullName>
    </submittedName>
</protein>
<evidence type="ECO:0000313" key="3">
    <source>
        <dbReference type="EMBL" id="GMH48201.1"/>
    </source>
</evidence>
<feature type="region of interest" description="Disordered" evidence="2">
    <location>
        <begin position="158"/>
        <end position="194"/>
    </location>
</feature>
<evidence type="ECO:0000256" key="2">
    <source>
        <dbReference type="SAM" id="MobiDB-lite"/>
    </source>
</evidence>
<reference evidence="4" key="1">
    <citation type="journal article" date="2023" name="Commun. Biol.">
        <title>Genome analysis of Parmales, the sister group of diatoms, reveals the evolutionary specialization of diatoms from phago-mixotrophs to photoautotrophs.</title>
        <authorList>
            <person name="Ban H."/>
            <person name="Sato S."/>
            <person name="Yoshikawa S."/>
            <person name="Yamada K."/>
            <person name="Nakamura Y."/>
            <person name="Ichinomiya M."/>
            <person name="Sato N."/>
            <person name="Blanc-Mathieu R."/>
            <person name="Endo H."/>
            <person name="Kuwata A."/>
            <person name="Ogata H."/>
        </authorList>
    </citation>
    <scope>NUCLEOTIDE SEQUENCE [LARGE SCALE GENOMIC DNA]</scope>
    <source>
        <strain evidence="4">NIES 3699</strain>
    </source>
</reference>
<keyword evidence="4" id="KW-1185">Reference proteome</keyword>
<feature type="coiled-coil region" evidence="1">
    <location>
        <begin position="40"/>
        <end position="67"/>
    </location>
</feature>
<feature type="region of interest" description="Disordered" evidence="2">
    <location>
        <begin position="367"/>
        <end position="400"/>
    </location>
</feature>
<comment type="caution">
    <text evidence="3">The sequence shown here is derived from an EMBL/GenBank/DDBJ whole genome shotgun (WGS) entry which is preliminary data.</text>
</comment>
<feature type="compositionally biased region" description="Low complexity" evidence="2">
    <location>
        <begin position="279"/>
        <end position="289"/>
    </location>
</feature>
<feature type="region of interest" description="Disordered" evidence="2">
    <location>
        <begin position="276"/>
        <end position="295"/>
    </location>
</feature>
<sequence length="400" mass="43905">MPTLASVSESRRLSSVNDQLTILTASKSRVYNGSEQAQDIRQLRKEMDALRHRVVELEQGEEEHNRNYASARHMAALFEEYVSTATEEATAMLKSHETLKQQVESSEKLISILAEKIVTMVGTQANKVKEFEEIQVGHQTKITDIDQKQKELTHKVNQLKHNEKQSQSHTPRSHRATRTIGQGGGFGGGGGGGAGATHFAADSHALDEGIKLGRLESMEQSMESTRQVIFDQLRETKQQVDSVYGEIRRNNDQTKNQMEALKESIQEAREKLDLGEFLPSSGGSTSPGKTTKEKFRSSMHKINVLKAFSKKRMKSEAHAIAASPKNNVSNAVRSLSQVAKKIEEATPGPKAGEGKVEDIIPSSAVSLIQDGDGNKAPGTEPRTRRVTQLAGSGDAMFNFG</sequence>
<dbReference type="AlphaFoldDB" id="A0A9W6Z9S5"/>
<accession>A0A9W6Z9S5</accession>
<evidence type="ECO:0000256" key="1">
    <source>
        <dbReference type="SAM" id="Coils"/>
    </source>
</evidence>
<proteinExistence type="predicted"/>